<evidence type="ECO:0000313" key="2">
    <source>
        <dbReference type="Proteomes" id="UP001392318"/>
    </source>
</evidence>
<name>A0ACC6RWU6_9BURK</name>
<accession>A0ACC6RWU6</accession>
<keyword evidence="2" id="KW-1185">Reference proteome</keyword>
<organism evidence="1 2">
    <name type="scientific">Paraburkholderia unamae</name>
    <dbReference type="NCBI Taxonomy" id="219649"/>
    <lineage>
        <taxon>Bacteria</taxon>
        <taxon>Pseudomonadati</taxon>
        <taxon>Pseudomonadota</taxon>
        <taxon>Betaproteobacteria</taxon>
        <taxon>Burkholderiales</taxon>
        <taxon>Burkholderiaceae</taxon>
        <taxon>Paraburkholderia</taxon>
    </lineage>
</organism>
<gene>
    <name evidence="1" type="ORF">VSR83_38820</name>
</gene>
<reference evidence="1" key="1">
    <citation type="submission" date="2024-01" db="EMBL/GenBank/DDBJ databases">
        <title>The diversity of rhizobia nodulating Mimosa spp. in eleven states of Brazil covering several biomes is determined by host plant, location, and edaphic factors.</title>
        <authorList>
            <person name="Rouws L."/>
            <person name="Barauna A."/>
            <person name="Beukes C."/>
            <person name="De Faria S.M."/>
            <person name="Gross E."/>
            <person name="Dos Reis Junior F.B."/>
            <person name="Simon M."/>
            <person name="Maluk M."/>
            <person name="Odee D.W."/>
            <person name="Kenicer G."/>
            <person name="Young J.P.W."/>
            <person name="Reis V.M."/>
            <person name="Zilli J."/>
            <person name="James E.K."/>
        </authorList>
    </citation>
    <scope>NUCLEOTIDE SEQUENCE</scope>
    <source>
        <strain evidence="1">JPY452</strain>
    </source>
</reference>
<proteinExistence type="predicted"/>
<comment type="caution">
    <text evidence="1">The sequence shown here is derived from an EMBL/GenBank/DDBJ whole genome shotgun (WGS) entry which is preliminary data.</text>
</comment>
<dbReference type="EMBL" id="JAYMRU010000050">
    <property type="protein sequence ID" value="MEM5405882.1"/>
    <property type="molecule type" value="Genomic_DNA"/>
</dbReference>
<protein>
    <submittedName>
        <fullName evidence="1">Replication initiation protein</fullName>
    </submittedName>
</protein>
<evidence type="ECO:0000313" key="1">
    <source>
        <dbReference type="EMBL" id="MEM5405882.1"/>
    </source>
</evidence>
<dbReference type="Proteomes" id="UP001392318">
    <property type="component" value="Unassembled WGS sequence"/>
</dbReference>
<sequence>MSGIRQLATSRQLAFELFAAAAEEKKRPIDTASSDVGFVRNNLLIRIVDLGLAARRLIDAAYFIVAQSDSDQLLYDEDLGYFKWLMRYAGGSNAHLRQIITEAQKALIQVTGTTGPEDDRPFGSTQLIGRISFEDGRIQFRVPPEMVTLIRGPQKSHWLSLRVTTQFNTTYARVLYDHLVPLATEDEVVTDYYSLDELRSWLDGEHTTTVEYKYFNRDYLEPAIRQINQLSHIEISRLRSDTRNSPGSRKVGFVRFRLKRKSILETPFLSLEESASIYRSLCEKVGLNHDDLHMIEQDRKTYTTERIQSALDYTLAKAKKGDLRNARGYFLNALKAGRKLSEFDLINMEAQQSLDLSSEQEVTVKAEARKKAERFTALQETSQQMIADERRHSEANQGIELYRAASADRQTEWFGTFIRSSLTSWVLKRHGVNTGTVTAEDLLERRELRDAFGQHVFEKAKAEARMTK</sequence>